<reference evidence="2" key="1">
    <citation type="journal article" date="2019" name="Int. J. Syst. Evol. Microbiol.">
        <title>The Global Catalogue of Microorganisms (GCM) 10K type strain sequencing project: providing services to taxonomists for standard genome sequencing and annotation.</title>
        <authorList>
            <consortium name="The Broad Institute Genomics Platform"/>
            <consortium name="The Broad Institute Genome Sequencing Center for Infectious Disease"/>
            <person name="Wu L."/>
            <person name="Ma J."/>
        </authorList>
    </citation>
    <scope>NUCLEOTIDE SEQUENCE [LARGE SCALE GENOMIC DNA]</scope>
    <source>
        <strain evidence="2">CECT 7131</strain>
    </source>
</reference>
<gene>
    <name evidence="1" type="ORF">QWZ14_02825</name>
</gene>
<evidence type="ECO:0000313" key="2">
    <source>
        <dbReference type="Proteomes" id="UP001529369"/>
    </source>
</evidence>
<dbReference type="EMBL" id="JAUFPN010000024">
    <property type="protein sequence ID" value="MDN3563308.1"/>
    <property type="molecule type" value="Genomic_DNA"/>
</dbReference>
<accession>A0ABT8A1E2</accession>
<comment type="caution">
    <text evidence="1">The sequence shown here is derived from an EMBL/GenBank/DDBJ whole genome shotgun (WGS) entry which is preliminary data.</text>
</comment>
<dbReference type="PANTHER" id="PTHR37310">
    <property type="entry name" value="CYTOPLASMIC PROTEIN-RELATED"/>
    <property type="match status" value="1"/>
</dbReference>
<dbReference type="Pfam" id="PF03860">
    <property type="entry name" value="Csp"/>
    <property type="match status" value="1"/>
</dbReference>
<proteinExistence type="predicted"/>
<dbReference type="RefSeq" id="WP_290315050.1">
    <property type="nucleotide sequence ID" value="NZ_JAUFPN010000024.1"/>
</dbReference>
<organism evidence="1 2">
    <name type="scientific">Paeniroseomonas aquatica</name>
    <dbReference type="NCBI Taxonomy" id="373043"/>
    <lineage>
        <taxon>Bacteria</taxon>
        <taxon>Pseudomonadati</taxon>
        <taxon>Pseudomonadota</taxon>
        <taxon>Alphaproteobacteria</taxon>
        <taxon>Acetobacterales</taxon>
        <taxon>Acetobacteraceae</taxon>
        <taxon>Paeniroseomonas</taxon>
    </lineage>
</organism>
<dbReference type="PANTHER" id="PTHR37310:SF1">
    <property type="entry name" value="CYTOPLASMIC PROTEIN"/>
    <property type="match status" value="1"/>
</dbReference>
<dbReference type="Proteomes" id="UP001529369">
    <property type="component" value="Unassembled WGS sequence"/>
</dbReference>
<evidence type="ECO:0000313" key="1">
    <source>
        <dbReference type="EMBL" id="MDN3563308.1"/>
    </source>
</evidence>
<name>A0ABT8A1E2_9PROT</name>
<protein>
    <submittedName>
        <fullName evidence="1">Four-helix bundle copper-binding protein</fullName>
    </submittedName>
</protein>
<sequence length="93" mass="10161">MTHILHGPTQHSKKGHLVALLDCAQICITAADFIARQSPHHEHLCRECAEICRACAKLCEEHEDPDGKMKATAESCCRCAEGCDKMTGTAVSR</sequence>
<keyword evidence="2" id="KW-1185">Reference proteome</keyword>
<dbReference type="Gene3D" id="1.20.1270.360">
    <property type="match status" value="1"/>
</dbReference>
<dbReference type="InterPro" id="IPR005560">
    <property type="entry name" value="Csp_YhjQ"/>
</dbReference>